<reference evidence="2" key="2">
    <citation type="submission" date="2021-02" db="EMBL/GenBank/DDBJ databases">
        <authorList>
            <person name="Kimball J.A."/>
            <person name="Haas M.W."/>
            <person name="Macchietto M."/>
            <person name="Kono T."/>
            <person name="Duquette J."/>
            <person name="Shao M."/>
        </authorList>
    </citation>
    <scope>NUCLEOTIDE SEQUENCE</scope>
    <source>
        <tissue evidence="2">Fresh leaf tissue</tissue>
    </source>
</reference>
<dbReference type="Proteomes" id="UP000729402">
    <property type="component" value="Unassembled WGS sequence"/>
</dbReference>
<reference evidence="2" key="1">
    <citation type="journal article" date="2021" name="bioRxiv">
        <title>Whole Genome Assembly and Annotation of Northern Wild Rice, Zizania palustris L., Supports a Whole Genome Duplication in the Zizania Genus.</title>
        <authorList>
            <person name="Haas M."/>
            <person name="Kono T."/>
            <person name="Macchietto M."/>
            <person name="Millas R."/>
            <person name="McGilp L."/>
            <person name="Shao M."/>
            <person name="Duquette J."/>
            <person name="Hirsch C.N."/>
            <person name="Kimball J."/>
        </authorList>
    </citation>
    <scope>NUCLEOTIDE SEQUENCE</scope>
    <source>
        <tissue evidence="2">Fresh leaf tissue</tissue>
    </source>
</reference>
<protein>
    <submittedName>
        <fullName evidence="2">Uncharacterized protein</fullName>
    </submittedName>
</protein>
<accession>A0A8J5WYS0</accession>
<sequence>MASLECERSSPLVSSLPILEPTAPGPLSSAADKGRAIVLLDPASSANGLLRDGGLAAAETSRYEGFGPDVNLLTHSWSSGGTRWLWVPRGVPFSEDLGFPSTPTEVRQFGGLARRIHKVAPRYVDSRSFAHVVLGESMANPWRNESAGFKKRADRDENWTGGDGRPVRQRDWKSFPQDAVGKGENLQTLDLISPLHHIIPEKS</sequence>
<gene>
    <name evidence="2" type="ORF">GUJ93_ZPchr0013g35306</name>
</gene>
<comment type="caution">
    <text evidence="2">The sequence shown here is derived from an EMBL/GenBank/DDBJ whole genome shotgun (WGS) entry which is preliminary data.</text>
</comment>
<name>A0A8J5WYS0_ZIZPA</name>
<dbReference type="EMBL" id="JAAALK010000079">
    <property type="protein sequence ID" value="KAG8097937.1"/>
    <property type="molecule type" value="Genomic_DNA"/>
</dbReference>
<keyword evidence="3" id="KW-1185">Reference proteome</keyword>
<evidence type="ECO:0000313" key="2">
    <source>
        <dbReference type="EMBL" id="KAG8097937.1"/>
    </source>
</evidence>
<feature type="region of interest" description="Disordered" evidence="1">
    <location>
        <begin position="149"/>
        <end position="171"/>
    </location>
</feature>
<evidence type="ECO:0000313" key="3">
    <source>
        <dbReference type="Proteomes" id="UP000729402"/>
    </source>
</evidence>
<dbReference type="AlphaFoldDB" id="A0A8J5WYS0"/>
<evidence type="ECO:0000256" key="1">
    <source>
        <dbReference type="SAM" id="MobiDB-lite"/>
    </source>
</evidence>
<organism evidence="2 3">
    <name type="scientific">Zizania palustris</name>
    <name type="common">Northern wild rice</name>
    <dbReference type="NCBI Taxonomy" id="103762"/>
    <lineage>
        <taxon>Eukaryota</taxon>
        <taxon>Viridiplantae</taxon>
        <taxon>Streptophyta</taxon>
        <taxon>Embryophyta</taxon>
        <taxon>Tracheophyta</taxon>
        <taxon>Spermatophyta</taxon>
        <taxon>Magnoliopsida</taxon>
        <taxon>Liliopsida</taxon>
        <taxon>Poales</taxon>
        <taxon>Poaceae</taxon>
        <taxon>BOP clade</taxon>
        <taxon>Oryzoideae</taxon>
        <taxon>Oryzeae</taxon>
        <taxon>Zizaniinae</taxon>
        <taxon>Zizania</taxon>
    </lineage>
</organism>
<proteinExistence type="predicted"/>